<dbReference type="KEGG" id="dtn:DTL3_1058"/>
<keyword evidence="10" id="KW-1185">Reference proteome</keyword>
<name>A0A0C7NRA3_DEFTU</name>
<protein>
    <submittedName>
        <fullName evidence="9">ABC transporter, permease component</fullName>
    </submittedName>
</protein>
<reference evidence="10" key="1">
    <citation type="submission" date="2014-11" db="EMBL/GenBank/DDBJ databases">
        <authorList>
            <person name="Wibberg D."/>
        </authorList>
    </citation>
    <scope>NUCLEOTIDE SEQUENCE [LARGE SCALE GENOMIC DNA]</scope>
    <source>
        <strain evidence="10">L3</strain>
    </source>
</reference>
<sequence length="220" mass="24745">MGDFFTLGTVGIGLILAVLADRVKYEKFSKTVIFMPMAISFVGAGVIWKFVYDYKPLGVNQIGLLNQIVVLFGGEPKAWLIQGPWLNNFALIFVGIWIWTGFCMVILSAAYKGIPEELLDAGRVDGANEWQVFIYIILPYMKSTIAVVATTMIVNVLKIFDIVYVMTNGNYGTEVIANRMYKEMFQYRNYGRASAIAVVLFLLILPVIIINLRRMKGEKS</sequence>
<keyword evidence="4 7" id="KW-0812">Transmembrane</keyword>
<keyword evidence="2 7" id="KW-0813">Transport</keyword>
<dbReference type="AlphaFoldDB" id="A0A0C7NRA3"/>
<keyword evidence="3" id="KW-1003">Cell membrane</keyword>
<dbReference type="PANTHER" id="PTHR30193">
    <property type="entry name" value="ABC TRANSPORTER PERMEASE PROTEIN"/>
    <property type="match status" value="1"/>
</dbReference>
<evidence type="ECO:0000256" key="6">
    <source>
        <dbReference type="ARBA" id="ARBA00023136"/>
    </source>
</evidence>
<dbReference type="Gene3D" id="1.10.3720.10">
    <property type="entry name" value="MetI-like"/>
    <property type="match status" value="1"/>
</dbReference>
<gene>
    <name evidence="9" type="ORF">DTL3_1058</name>
</gene>
<evidence type="ECO:0000313" key="9">
    <source>
        <dbReference type="EMBL" id="CEP78362.1"/>
    </source>
</evidence>
<dbReference type="PROSITE" id="PS50928">
    <property type="entry name" value="ABC_TM1"/>
    <property type="match status" value="1"/>
</dbReference>
<dbReference type="GO" id="GO:0005886">
    <property type="term" value="C:plasma membrane"/>
    <property type="evidence" value="ECO:0007669"/>
    <property type="project" value="UniProtKB-SubCell"/>
</dbReference>
<dbReference type="GO" id="GO:0055085">
    <property type="term" value="P:transmembrane transport"/>
    <property type="evidence" value="ECO:0007669"/>
    <property type="project" value="InterPro"/>
</dbReference>
<evidence type="ECO:0000256" key="4">
    <source>
        <dbReference type="ARBA" id="ARBA00022692"/>
    </source>
</evidence>
<dbReference type="STRING" id="1006576.DTL3_1058"/>
<evidence type="ECO:0000256" key="5">
    <source>
        <dbReference type="ARBA" id="ARBA00022989"/>
    </source>
</evidence>
<dbReference type="PATRIC" id="fig|1006576.9.peg.1050"/>
<dbReference type="Proteomes" id="UP000032809">
    <property type="component" value="Chromosome I"/>
</dbReference>
<dbReference type="Pfam" id="PF00528">
    <property type="entry name" value="BPD_transp_1"/>
    <property type="match status" value="1"/>
</dbReference>
<evidence type="ECO:0000256" key="3">
    <source>
        <dbReference type="ARBA" id="ARBA00022475"/>
    </source>
</evidence>
<evidence type="ECO:0000313" key="10">
    <source>
        <dbReference type="Proteomes" id="UP000032809"/>
    </source>
</evidence>
<evidence type="ECO:0000256" key="2">
    <source>
        <dbReference type="ARBA" id="ARBA00022448"/>
    </source>
</evidence>
<feature type="transmembrane region" description="Helical" evidence="7">
    <location>
        <begin position="6"/>
        <end position="25"/>
    </location>
</feature>
<dbReference type="CDD" id="cd06261">
    <property type="entry name" value="TM_PBP2"/>
    <property type="match status" value="1"/>
</dbReference>
<dbReference type="EMBL" id="LN824141">
    <property type="protein sequence ID" value="CEP78362.1"/>
    <property type="molecule type" value="Genomic_DNA"/>
</dbReference>
<feature type="transmembrane region" description="Helical" evidence="7">
    <location>
        <begin position="190"/>
        <end position="212"/>
    </location>
</feature>
<feature type="domain" description="ABC transmembrane type-1" evidence="8">
    <location>
        <begin position="1"/>
        <end position="211"/>
    </location>
</feature>
<comment type="similarity">
    <text evidence="7">Belongs to the binding-protein-dependent transport system permease family.</text>
</comment>
<dbReference type="InterPro" id="IPR000515">
    <property type="entry name" value="MetI-like"/>
</dbReference>
<keyword evidence="6 7" id="KW-0472">Membrane</keyword>
<dbReference type="PANTHER" id="PTHR30193:SF18">
    <property type="entry name" value="OSMOPROTECTIVE COMPOUNDS UPTAKE PERMEASE PROTEIN GGTC"/>
    <property type="match status" value="1"/>
</dbReference>
<evidence type="ECO:0000259" key="8">
    <source>
        <dbReference type="PROSITE" id="PS50928"/>
    </source>
</evidence>
<dbReference type="SUPFAM" id="SSF161098">
    <property type="entry name" value="MetI-like"/>
    <property type="match status" value="1"/>
</dbReference>
<feature type="transmembrane region" description="Helical" evidence="7">
    <location>
        <begin position="32"/>
        <end position="51"/>
    </location>
</feature>
<dbReference type="InterPro" id="IPR035906">
    <property type="entry name" value="MetI-like_sf"/>
</dbReference>
<accession>A0A0C7NRA3</accession>
<feature type="transmembrane region" description="Helical" evidence="7">
    <location>
        <begin position="132"/>
        <end position="157"/>
    </location>
</feature>
<dbReference type="HOGENOM" id="CLU_016047_0_0_0"/>
<keyword evidence="5 7" id="KW-1133">Transmembrane helix</keyword>
<organism evidence="9 10">
    <name type="scientific">Defluviitoga tunisiensis</name>
    <dbReference type="NCBI Taxonomy" id="1006576"/>
    <lineage>
        <taxon>Bacteria</taxon>
        <taxon>Thermotogati</taxon>
        <taxon>Thermotogota</taxon>
        <taxon>Thermotogae</taxon>
        <taxon>Petrotogales</taxon>
        <taxon>Petrotogaceae</taxon>
        <taxon>Defluviitoga</taxon>
    </lineage>
</organism>
<proteinExistence type="inferred from homology"/>
<evidence type="ECO:0000256" key="7">
    <source>
        <dbReference type="RuleBase" id="RU363032"/>
    </source>
</evidence>
<evidence type="ECO:0000256" key="1">
    <source>
        <dbReference type="ARBA" id="ARBA00004651"/>
    </source>
</evidence>
<feature type="transmembrane region" description="Helical" evidence="7">
    <location>
        <begin position="89"/>
        <end position="111"/>
    </location>
</feature>
<dbReference type="InterPro" id="IPR051393">
    <property type="entry name" value="ABC_transporter_permease"/>
</dbReference>
<comment type="subcellular location">
    <subcellularLocation>
        <location evidence="1 7">Cell membrane</location>
        <topology evidence="1 7">Multi-pass membrane protein</topology>
    </subcellularLocation>
</comment>